<dbReference type="EMBL" id="CAJNXB010003355">
    <property type="protein sequence ID" value="CAF3310507.1"/>
    <property type="molecule type" value="Genomic_DNA"/>
</dbReference>
<keyword evidence="2" id="KW-1133">Transmembrane helix</keyword>
<reference evidence="4" key="1">
    <citation type="submission" date="2021-02" db="EMBL/GenBank/DDBJ databases">
        <authorList>
            <person name="Nowell W R."/>
        </authorList>
    </citation>
    <scope>NUCLEOTIDE SEQUENCE</scope>
</reference>
<dbReference type="OrthoDB" id="10372896at2759"/>
<gene>
    <name evidence="4" type="ORF">LUA448_LOCUS18530</name>
    <name evidence="3" type="ORF">TIS948_LOCUS19236</name>
</gene>
<dbReference type="EMBL" id="CAJNYD010002327">
    <property type="protein sequence ID" value="CAF3411301.1"/>
    <property type="molecule type" value="Genomic_DNA"/>
</dbReference>
<keyword evidence="2" id="KW-0472">Membrane</keyword>
<evidence type="ECO:0000313" key="4">
    <source>
        <dbReference type="EMBL" id="CAF3411301.1"/>
    </source>
</evidence>
<accession>A0A818BG77</accession>
<feature type="compositionally biased region" description="Basic and acidic residues" evidence="1">
    <location>
        <begin position="90"/>
        <end position="99"/>
    </location>
</feature>
<protein>
    <submittedName>
        <fullName evidence="4">Uncharacterized protein</fullName>
    </submittedName>
</protein>
<keyword evidence="2" id="KW-0812">Transmembrane</keyword>
<proteinExistence type="predicted"/>
<name>A0A818BG77_9BILA</name>
<organism evidence="4 5">
    <name type="scientific">Rotaria socialis</name>
    <dbReference type="NCBI Taxonomy" id="392032"/>
    <lineage>
        <taxon>Eukaryota</taxon>
        <taxon>Metazoa</taxon>
        <taxon>Spiralia</taxon>
        <taxon>Gnathifera</taxon>
        <taxon>Rotifera</taxon>
        <taxon>Eurotatoria</taxon>
        <taxon>Bdelloidea</taxon>
        <taxon>Philodinida</taxon>
        <taxon>Philodinidae</taxon>
        <taxon>Rotaria</taxon>
    </lineage>
</organism>
<feature type="transmembrane region" description="Helical" evidence="2">
    <location>
        <begin position="33"/>
        <end position="53"/>
    </location>
</feature>
<feature type="compositionally biased region" description="Polar residues" evidence="1">
    <location>
        <begin position="80"/>
        <end position="89"/>
    </location>
</feature>
<feature type="compositionally biased region" description="Basic and acidic residues" evidence="1">
    <location>
        <begin position="13"/>
        <end position="24"/>
    </location>
</feature>
<evidence type="ECO:0000313" key="5">
    <source>
        <dbReference type="Proteomes" id="UP000663833"/>
    </source>
</evidence>
<feature type="compositionally biased region" description="Polar residues" evidence="1">
    <location>
        <begin position="1"/>
        <end position="12"/>
    </location>
</feature>
<evidence type="ECO:0000313" key="3">
    <source>
        <dbReference type="EMBL" id="CAF3310507.1"/>
    </source>
</evidence>
<dbReference type="Proteomes" id="UP000663825">
    <property type="component" value="Unassembled WGS sequence"/>
</dbReference>
<dbReference type="AlphaFoldDB" id="A0A818BG77"/>
<feature type="region of interest" description="Disordered" evidence="1">
    <location>
        <begin position="1"/>
        <end position="24"/>
    </location>
</feature>
<dbReference type="Proteomes" id="UP000663833">
    <property type="component" value="Unassembled WGS sequence"/>
</dbReference>
<sequence length="121" mass="14491">MILMSYHTQELGSQRDTELAESRRKETSSRKRIMNHLLICISVLCVILMHFHINGYDHLYIPERFIRESWLKEIKVPPEQSDQSDVSSTADKKSTDEDRRRRNCLTYAVKNVHRSHKWMCW</sequence>
<evidence type="ECO:0000256" key="1">
    <source>
        <dbReference type="SAM" id="MobiDB-lite"/>
    </source>
</evidence>
<feature type="region of interest" description="Disordered" evidence="1">
    <location>
        <begin position="77"/>
        <end position="99"/>
    </location>
</feature>
<comment type="caution">
    <text evidence="4">The sequence shown here is derived from an EMBL/GenBank/DDBJ whole genome shotgun (WGS) entry which is preliminary data.</text>
</comment>
<evidence type="ECO:0000256" key="2">
    <source>
        <dbReference type="SAM" id="Phobius"/>
    </source>
</evidence>